<dbReference type="Proteomes" id="UP000007091">
    <property type="component" value="Chromosome"/>
</dbReference>
<sequence length="41" mass="4583">MFLNSFLKGLVADFKILLEVLLVKRVSQIHKKIGGFATLPP</sequence>
<accession>D7FEN0</accession>
<evidence type="ECO:0000313" key="2">
    <source>
        <dbReference type="Proteomes" id="UP000007091"/>
    </source>
</evidence>
<name>D7FEN0_HELP3</name>
<dbReference type="KEGG" id="hpl:HPB8_1080"/>
<dbReference type="HOGENOM" id="CLU_3271025_0_0_7"/>
<protein>
    <submittedName>
        <fullName evidence="1">Uncharacterized protein</fullName>
    </submittedName>
</protein>
<dbReference type="EMBL" id="FN598874">
    <property type="protein sequence ID" value="CBI66637.1"/>
    <property type="molecule type" value="Genomic_DNA"/>
</dbReference>
<dbReference type="AlphaFoldDB" id="D7FEN0"/>
<gene>
    <name evidence="1" type="ordered locus">HPB8_1080</name>
</gene>
<organism evidence="1 2">
    <name type="scientific">Helicobacter pylori (strain B8)</name>
    <dbReference type="NCBI Taxonomy" id="693745"/>
    <lineage>
        <taxon>Bacteria</taxon>
        <taxon>Pseudomonadati</taxon>
        <taxon>Campylobacterota</taxon>
        <taxon>Epsilonproteobacteria</taxon>
        <taxon>Campylobacterales</taxon>
        <taxon>Helicobacteraceae</taxon>
        <taxon>Helicobacter</taxon>
    </lineage>
</organism>
<proteinExistence type="predicted"/>
<evidence type="ECO:0000313" key="1">
    <source>
        <dbReference type="EMBL" id="CBI66637.1"/>
    </source>
</evidence>
<reference evidence="1 2" key="1">
    <citation type="journal article" date="2010" name="BMC Genomics">
        <title>Sequencing, annotation, and comparative genome analysis of the gerbil-adapted Helicobacter pylori strain B8.</title>
        <authorList>
            <person name="Farnbacher M."/>
            <person name="Jahns T."/>
            <person name="Willrodt D."/>
            <person name="Daniel R."/>
            <person name="Haas R."/>
            <person name="Goesmann A."/>
            <person name="Kurtz S."/>
            <person name="Rieder G."/>
        </authorList>
    </citation>
    <scope>NUCLEOTIDE SEQUENCE [LARGE SCALE GENOMIC DNA]</scope>
    <source>
        <strain evidence="1 2">B8</strain>
    </source>
</reference>